<proteinExistence type="predicted"/>
<dbReference type="SUPFAM" id="SSF54928">
    <property type="entry name" value="RNA-binding domain, RBD"/>
    <property type="match status" value="1"/>
</dbReference>
<dbReference type="PROSITE" id="PS50102">
    <property type="entry name" value="RRM"/>
    <property type="match status" value="1"/>
</dbReference>
<protein>
    <recommendedName>
        <fullName evidence="2">RRM domain-containing protein</fullName>
    </recommendedName>
</protein>
<dbReference type="SMART" id="SM00360">
    <property type="entry name" value="RRM"/>
    <property type="match status" value="1"/>
</dbReference>
<dbReference type="PANTHER" id="PTHR48034">
    <property type="entry name" value="TRANSFORMER-2 SEX-DETERMINING PROTEIN-RELATED"/>
    <property type="match status" value="1"/>
</dbReference>
<dbReference type="InterPro" id="IPR035979">
    <property type="entry name" value="RBD_domain_sf"/>
</dbReference>
<dbReference type="AlphaFoldDB" id="A0A8J4WUL7"/>
<dbReference type="Gene3D" id="3.30.70.330">
    <property type="match status" value="1"/>
</dbReference>
<dbReference type="GO" id="GO:0003723">
    <property type="term" value="F:RNA binding"/>
    <property type="evidence" value="ECO:0007669"/>
    <property type="project" value="UniProtKB-UniRule"/>
</dbReference>
<gene>
    <name evidence="3" type="ORF">PHET_08802</name>
</gene>
<organism evidence="3 4">
    <name type="scientific">Paragonimus heterotremus</name>
    <dbReference type="NCBI Taxonomy" id="100268"/>
    <lineage>
        <taxon>Eukaryota</taxon>
        <taxon>Metazoa</taxon>
        <taxon>Spiralia</taxon>
        <taxon>Lophotrochozoa</taxon>
        <taxon>Platyhelminthes</taxon>
        <taxon>Trematoda</taxon>
        <taxon>Digenea</taxon>
        <taxon>Plagiorchiida</taxon>
        <taxon>Troglotremata</taxon>
        <taxon>Troglotrematidae</taxon>
        <taxon>Paragonimus</taxon>
    </lineage>
</organism>
<dbReference type="InterPro" id="IPR012677">
    <property type="entry name" value="Nucleotide-bd_a/b_plait_sf"/>
</dbReference>
<evidence type="ECO:0000259" key="2">
    <source>
        <dbReference type="PROSITE" id="PS50102"/>
    </source>
</evidence>
<feature type="domain" description="RRM" evidence="2">
    <location>
        <begin position="6"/>
        <end position="54"/>
    </location>
</feature>
<evidence type="ECO:0000313" key="4">
    <source>
        <dbReference type="Proteomes" id="UP000748531"/>
    </source>
</evidence>
<keyword evidence="1" id="KW-0694">RNA-binding</keyword>
<accession>A0A8J4WUL7</accession>
<keyword evidence="4" id="KW-1185">Reference proteome</keyword>
<dbReference type="EMBL" id="LUCH01005832">
    <property type="protein sequence ID" value="KAF5397747.1"/>
    <property type="molecule type" value="Genomic_DNA"/>
</dbReference>
<dbReference type="InterPro" id="IPR000504">
    <property type="entry name" value="RRM_dom"/>
</dbReference>
<evidence type="ECO:0000313" key="3">
    <source>
        <dbReference type="EMBL" id="KAF5397747.1"/>
    </source>
</evidence>
<reference evidence="3" key="1">
    <citation type="submission" date="2019-05" db="EMBL/GenBank/DDBJ databases">
        <title>Annotation for the trematode Paragonimus heterotremus.</title>
        <authorList>
            <person name="Choi Y.-J."/>
        </authorList>
    </citation>
    <scope>NUCLEOTIDE SEQUENCE</scope>
    <source>
        <strain evidence="3">LC</strain>
    </source>
</reference>
<dbReference type="InterPro" id="IPR050441">
    <property type="entry name" value="RBM"/>
</dbReference>
<dbReference type="Pfam" id="PF00076">
    <property type="entry name" value="RRM_1"/>
    <property type="match status" value="1"/>
</dbReference>
<sequence length="99" mass="11584">MPRRSTSLYVRHLPDTCRHEDLRRAFGRYGRIVDITIPLDFFTGRMKGFAFIEYPFHLCGNVAFTYYLFFCCTFCRLSPLPKQPNSINSQTIQYCPSTA</sequence>
<dbReference type="Proteomes" id="UP000748531">
    <property type="component" value="Unassembled WGS sequence"/>
</dbReference>
<dbReference type="OrthoDB" id="439808at2759"/>
<comment type="caution">
    <text evidence="3">The sequence shown here is derived from an EMBL/GenBank/DDBJ whole genome shotgun (WGS) entry which is preliminary data.</text>
</comment>
<evidence type="ECO:0000256" key="1">
    <source>
        <dbReference type="PROSITE-ProRule" id="PRU00176"/>
    </source>
</evidence>
<name>A0A8J4WUL7_9TREM</name>